<keyword evidence="1" id="KW-0732">Signal</keyword>
<reference evidence="2" key="1">
    <citation type="submission" date="2022-06" db="EMBL/GenBank/DDBJ databases">
        <title>Sneathiella actinostolidae sp. nov., isolated from a sea anemonein the Western Pacific Ocean.</title>
        <authorList>
            <person name="Wei M.J."/>
        </authorList>
    </citation>
    <scope>NUCLEOTIDE SEQUENCE</scope>
    <source>
        <strain evidence="2">PHK-P5</strain>
    </source>
</reference>
<dbReference type="InterPro" id="IPR013078">
    <property type="entry name" value="His_Pase_superF_clade-1"/>
</dbReference>
<accession>A0ABY4W6T4</accession>
<dbReference type="Gene3D" id="3.40.50.1240">
    <property type="entry name" value="Phosphoglycerate mutase-like"/>
    <property type="match status" value="1"/>
</dbReference>
<dbReference type="CDD" id="cd07040">
    <property type="entry name" value="HP"/>
    <property type="match status" value="1"/>
</dbReference>
<organism evidence="2 3">
    <name type="scientific">Sneathiella marina</name>
    <dbReference type="NCBI Taxonomy" id="2950108"/>
    <lineage>
        <taxon>Bacteria</taxon>
        <taxon>Pseudomonadati</taxon>
        <taxon>Pseudomonadota</taxon>
        <taxon>Alphaproteobacteria</taxon>
        <taxon>Sneathiellales</taxon>
        <taxon>Sneathiellaceae</taxon>
        <taxon>Sneathiella</taxon>
    </lineage>
</organism>
<dbReference type="PROSITE" id="PS51257">
    <property type="entry name" value="PROKAR_LIPOPROTEIN"/>
    <property type="match status" value="1"/>
</dbReference>
<protein>
    <submittedName>
        <fullName evidence="2">Histidine phosphatase family protein</fullName>
    </submittedName>
</protein>
<sequence length="166" mass="17942">MLRTAFMILAGLLVLSACSVVHSPPGTETTVILLRHADRTAPFDELNEKGVARANALPAAVADLDIDVIYSPDRKRNLDTVKPLIEERGIELRVVDILGAGPRLIEENPGKTVLWVGNTDNLQTIYGQMGGKKEPPVIYGEIFIMTVGDSGPPKIEKRNFGGKGTP</sequence>
<feature type="signal peptide" evidence="1">
    <location>
        <begin position="1"/>
        <end position="23"/>
    </location>
</feature>
<dbReference type="SUPFAM" id="SSF53254">
    <property type="entry name" value="Phosphoglycerate mutase-like"/>
    <property type="match status" value="1"/>
</dbReference>
<evidence type="ECO:0000256" key="1">
    <source>
        <dbReference type="SAM" id="SignalP"/>
    </source>
</evidence>
<dbReference type="Pfam" id="PF00300">
    <property type="entry name" value="His_Phos_1"/>
    <property type="match status" value="1"/>
</dbReference>
<dbReference type="Proteomes" id="UP001056291">
    <property type="component" value="Chromosome"/>
</dbReference>
<proteinExistence type="predicted"/>
<gene>
    <name evidence="2" type="ORF">NBZ79_07125</name>
</gene>
<evidence type="ECO:0000313" key="2">
    <source>
        <dbReference type="EMBL" id="USG62748.1"/>
    </source>
</evidence>
<name>A0ABY4W6T4_9PROT</name>
<feature type="chain" id="PRO_5045975234" evidence="1">
    <location>
        <begin position="24"/>
        <end position="166"/>
    </location>
</feature>
<keyword evidence="3" id="KW-1185">Reference proteome</keyword>
<dbReference type="EMBL" id="CP098747">
    <property type="protein sequence ID" value="USG62748.1"/>
    <property type="molecule type" value="Genomic_DNA"/>
</dbReference>
<evidence type="ECO:0000313" key="3">
    <source>
        <dbReference type="Proteomes" id="UP001056291"/>
    </source>
</evidence>
<dbReference type="InterPro" id="IPR029033">
    <property type="entry name" value="His_PPase_superfam"/>
</dbReference>
<dbReference type="RefSeq" id="WP_251936829.1">
    <property type="nucleotide sequence ID" value="NZ_CP098747.1"/>
</dbReference>